<dbReference type="Gene3D" id="3.40.50.300">
    <property type="entry name" value="P-loop containing nucleotide triphosphate hydrolases"/>
    <property type="match status" value="1"/>
</dbReference>
<proteinExistence type="predicted"/>
<name>A0A914UZP9_9BILA</name>
<dbReference type="Proteomes" id="UP000887566">
    <property type="component" value="Unplaced"/>
</dbReference>
<dbReference type="WBParaSite" id="PSAMB.scaffold1398size32041.g12832.t1">
    <property type="protein sequence ID" value="PSAMB.scaffold1398size32041.g12832.t1"/>
    <property type="gene ID" value="PSAMB.scaffold1398size32041.g12832"/>
</dbReference>
<evidence type="ECO:0000313" key="2">
    <source>
        <dbReference type="WBParaSite" id="PSAMB.scaffold1398size32041.g12832.t1"/>
    </source>
</evidence>
<accession>A0A914UZP9</accession>
<reference evidence="2" key="1">
    <citation type="submission" date="2022-11" db="UniProtKB">
        <authorList>
            <consortium name="WormBaseParasite"/>
        </authorList>
    </citation>
    <scope>IDENTIFICATION</scope>
</reference>
<dbReference type="InterPro" id="IPR027417">
    <property type="entry name" value="P-loop_NTPase"/>
</dbReference>
<keyword evidence="1" id="KW-1185">Reference proteome</keyword>
<dbReference type="AlphaFoldDB" id="A0A914UZP9"/>
<sequence>MITKFAGERTEKLRQFKALLFVTYWHQFSPSLIICKLMAFHNAPFPVGYVSHVYFDEASLAMQYSTMMCIPWLTPKTAHKVIFNGDICQLCPQVDWLMGESSMVAVMGILNGFATRQN</sequence>
<evidence type="ECO:0000313" key="1">
    <source>
        <dbReference type="Proteomes" id="UP000887566"/>
    </source>
</evidence>
<organism evidence="1 2">
    <name type="scientific">Plectus sambesii</name>
    <dbReference type="NCBI Taxonomy" id="2011161"/>
    <lineage>
        <taxon>Eukaryota</taxon>
        <taxon>Metazoa</taxon>
        <taxon>Ecdysozoa</taxon>
        <taxon>Nematoda</taxon>
        <taxon>Chromadorea</taxon>
        <taxon>Plectida</taxon>
        <taxon>Plectina</taxon>
        <taxon>Plectoidea</taxon>
        <taxon>Plectidae</taxon>
        <taxon>Plectus</taxon>
    </lineage>
</organism>
<protein>
    <submittedName>
        <fullName evidence="2">RNA helicase</fullName>
    </submittedName>
</protein>